<gene>
    <name evidence="4" type="ORF">QQF73_11695</name>
</gene>
<protein>
    <submittedName>
        <fullName evidence="4">Transporter substrate-binding domain-containing protein</fullName>
    </submittedName>
</protein>
<organism evidence="4 5">
    <name type="scientific">Marinobacter albus</name>
    <dbReference type="NCBI Taxonomy" id="3030833"/>
    <lineage>
        <taxon>Bacteria</taxon>
        <taxon>Pseudomonadati</taxon>
        <taxon>Pseudomonadota</taxon>
        <taxon>Gammaproteobacteria</taxon>
        <taxon>Pseudomonadales</taxon>
        <taxon>Marinobacteraceae</taxon>
        <taxon>Marinobacter</taxon>
    </lineage>
</organism>
<name>A0ABT7HD30_9GAMM</name>
<dbReference type="Pfam" id="PF00497">
    <property type="entry name" value="SBP_bac_3"/>
    <property type="match status" value="1"/>
</dbReference>
<dbReference type="InterPro" id="IPR001638">
    <property type="entry name" value="Solute-binding_3/MltF_N"/>
</dbReference>
<keyword evidence="5" id="KW-1185">Reference proteome</keyword>
<proteinExistence type="inferred from homology"/>
<keyword evidence="2" id="KW-0732">Signal</keyword>
<dbReference type="EMBL" id="JASSQD010000002">
    <property type="protein sequence ID" value="MDK9558285.1"/>
    <property type="molecule type" value="Genomic_DNA"/>
</dbReference>
<dbReference type="Proteomes" id="UP001223547">
    <property type="component" value="Unassembled WGS sequence"/>
</dbReference>
<dbReference type="SUPFAM" id="SSF53850">
    <property type="entry name" value="Periplasmic binding protein-like II"/>
    <property type="match status" value="1"/>
</dbReference>
<evidence type="ECO:0000259" key="3">
    <source>
        <dbReference type="Pfam" id="PF00497"/>
    </source>
</evidence>
<comment type="similarity">
    <text evidence="1">Belongs to the bacterial solute-binding protein 3 family.</text>
</comment>
<evidence type="ECO:0000256" key="2">
    <source>
        <dbReference type="ARBA" id="ARBA00022729"/>
    </source>
</evidence>
<evidence type="ECO:0000313" key="5">
    <source>
        <dbReference type="Proteomes" id="UP001223547"/>
    </source>
</evidence>
<comment type="caution">
    <text evidence="4">The sequence shown here is derived from an EMBL/GenBank/DDBJ whole genome shotgun (WGS) entry which is preliminary data.</text>
</comment>
<evidence type="ECO:0000256" key="1">
    <source>
        <dbReference type="ARBA" id="ARBA00010333"/>
    </source>
</evidence>
<feature type="domain" description="Solute-binding protein family 3/N-terminal" evidence="3">
    <location>
        <begin position="49"/>
        <end position="103"/>
    </location>
</feature>
<dbReference type="RefSeq" id="WP_219867437.1">
    <property type="nucleotide sequence ID" value="NZ_JASSQD010000002.1"/>
</dbReference>
<accession>A0ABT7HD30</accession>
<evidence type="ECO:0000313" key="4">
    <source>
        <dbReference type="EMBL" id="MDK9558285.1"/>
    </source>
</evidence>
<dbReference type="PANTHER" id="PTHR35936">
    <property type="entry name" value="MEMBRANE-BOUND LYTIC MUREIN TRANSGLYCOSYLASE F"/>
    <property type="match status" value="1"/>
</dbReference>
<dbReference type="PANTHER" id="PTHR35936:SF6">
    <property type="entry name" value="AMINO ACID ABC TRANSPORTER SUBSTRATE-BINDING PAAT FAMILY PROTEIN"/>
    <property type="match status" value="1"/>
</dbReference>
<sequence>MNSCCIRRPASNPAGFATFALWLLVSVLAWPSIASGEEAASKTLRIAYVEFPPLSYRNEAGEADGAMMEITRKVAIEAGYTPEFIYLPVSRVYLYLRNGLIDLWPGPTDIPTLDGEVLESWASPMPIQLSAWYSQNKMRPLENFNQLRGKTVIVIGGYTYAGLINWLNDVEDIRITEAPNHRSAIDMLKRNRGDYLLDYREPVLEILDGPADEKIGETEVRSRNVAWLFSLARPRAAILREEFDDAYLRLAEKGEVPGVRTVMPAYIIPGFPEQYR</sequence>
<reference evidence="4 5" key="1">
    <citation type="submission" date="2023-05" db="EMBL/GenBank/DDBJ databases">
        <title>Marinobacter albus sp. nov., a marine bacterium isolated from sand in a coastal intertidal zone of huludao.</title>
        <authorList>
            <person name="Deng T."/>
        </authorList>
    </citation>
    <scope>NUCLEOTIDE SEQUENCE [LARGE SCALE GENOMIC DNA]</scope>
    <source>
        <strain evidence="4 5">M216</strain>
    </source>
</reference>
<dbReference type="Gene3D" id="3.40.190.10">
    <property type="entry name" value="Periplasmic binding protein-like II"/>
    <property type="match status" value="2"/>
</dbReference>